<feature type="domain" description="HTH araC/xylS-type" evidence="2">
    <location>
        <begin position="177"/>
        <end position="274"/>
    </location>
</feature>
<keyword evidence="1" id="KW-0238">DNA-binding</keyword>
<evidence type="ECO:0000256" key="1">
    <source>
        <dbReference type="ARBA" id="ARBA00023125"/>
    </source>
</evidence>
<sequence>MLSRLFNKKETALYPGPNAWLFSFPSNRVPGYFAKKRMPDLTFLFSFVIKISSRKMGKTILLLSKEKRLFSFLKSTYPDSKVIIADPNCTPFLNLSPDYIFHLCNYDCRNLRCWNIFALSRFFQESNFFIIRHAMTKMNNNCPNFIIQSLSNHDKSMTVSQIKKNLSICNRSNLKAILIEEFIISNHGKLNKLKELSKDLGLSYFYLSKLFRKYADINLKSFVDTINLCYCLWQRVAISWPLKSIALDNGYSPISFSIKFKKRFGSSPSEARSKSLRIIIEEMSRPKL</sequence>
<reference evidence="3 4" key="1">
    <citation type="submission" date="2018-08" db="EMBL/GenBank/DDBJ databases">
        <title>Genome analysis of the thermophilic bacterium of the candidate phylum Aminicenantes from deep subsurface aquifer revealed its physiology and ecological role.</title>
        <authorList>
            <person name="Kadnikov V.V."/>
            <person name="Mardanov A.V."/>
            <person name="Beletsky A.V."/>
            <person name="Karnachuk O.V."/>
            <person name="Ravin N.V."/>
        </authorList>
    </citation>
    <scope>NUCLEOTIDE SEQUENCE [LARGE SCALE GENOMIC DNA]</scope>
    <source>
        <strain evidence="3">BY38</strain>
    </source>
</reference>
<comment type="caution">
    <text evidence="3">The sequence shown here is derived from an EMBL/GenBank/DDBJ whole genome shotgun (WGS) entry which is preliminary data.</text>
</comment>
<proteinExistence type="predicted"/>
<dbReference type="Proteomes" id="UP000257323">
    <property type="component" value="Unassembled WGS sequence"/>
</dbReference>
<protein>
    <recommendedName>
        <fullName evidence="2">HTH araC/xylS-type domain-containing protein</fullName>
    </recommendedName>
</protein>
<dbReference type="PANTHER" id="PTHR43280:SF2">
    <property type="entry name" value="HTH-TYPE TRANSCRIPTIONAL REGULATOR EXSA"/>
    <property type="match status" value="1"/>
</dbReference>
<dbReference type="InterPro" id="IPR018060">
    <property type="entry name" value="HTH_AraC"/>
</dbReference>
<dbReference type="PANTHER" id="PTHR43280">
    <property type="entry name" value="ARAC-FAMILY TRANSCRIPTIONAL REGULATOR"/>
    <property type="match status" value="1"/>
</dbReference>
<dbReference type="Gene3D" id="1.10.10.60">
    <property type="entry name" value="Homeodomain-like"/>
    <property type="match status" value="1"/>
</dbReference>
<accession>A0A3E2BPU4</accession>
<dbReference type="PROSITE" id="PS01124">
    <property type="entry name" value="HTH_ARAC_FAMILY_2"/>
    <property type="match status" value="1"/>
</dbReference>
<dbReference type="AlphaFoldDB" id="A0A3E2BPU4"/>
<dbReference type="SMART" id="SM00342">
    <property type="entry name" value="HTH_ARAC"/>
    <property type="match status" value="1"/>
</dbReference>
<dbReference type="GO" id="GO:0003700">
    <property type="term" value="F:DNA-binding transcription factor activity"/>
    <property type="evidence" value="ECO:0007669"/>
    <property type="project" value="InterPro"/>
</dbReference>
<dbReference type="Pfam" id="PF12833">
    <property type="entry name" value="HTH_18"/>
    <property type="match status" value="1"/>
</dbReference>
<dbReference type="EMBL" id="QUAH01000002">
    <property type="protein sequence ID" value="RFT16734.1"/>
    <property type="molecule type" value="Genomic_DNA"/>
</dbReference>
<evidence type="ECO:0000259" key="2">
    <source>
        <dbReference type="PROSITE" id="PS01124"/>
    </source>
</evidence>
<organism evidence="3 4">
    <name type="scientific">Candidatus Saccharicenans subterraneus</name>
    <dbReference type="NCBI Taxonomy" id="2508984"/>
    <lineage>
        <taxon>Bacteria</taxon>
        <taxon>Candidatus Aminicenantota</taxon>
        <taxon>Candidatus Aminicenantia</taxon>
        <taxon>Candidatus Aminicenantales</taxon>
        <taxon>Candidatus Saccharicenantaceae</taxon>
        <taxon>Candidatus Saccharicenans</taxon>
    </lineage>
</organism>
<evidence type="ECO:0000313" key="3">
    <source>
        <dbReference type="EMBL" id="RFT16734.1"/>
    </source>
</evidence>
<name>A0A3E2BPU4_9BACT</name>
<gene>
    <name evidence="3" type="ORF">OP8BY_1347</name>
</gene>
<dbReference type="GO" id="GO:0043565">
    <property type="term" value="F:sequence-specific DNA binding"/>
    <property type="evidence" value="ECO:0007669"/>
    <property type="project" value="InterPro"/>
</dbReference>
<evidence type="ECO:0000313" key="4">
    <source>
        <dbReference type="Proteomes" id="UP000257323"/>
    </source>
</evidence>